<accession>A0A1W6WYQ6</accession>
<dbReference type="SMR" id="A0A1W6WYQ6"/>
<dbReference type="Pfam" id="PF17989">
    <property type="entry name" value="ALP_N"/>
    <property type="match status" value="1"/>
</dbReference>
<keyword evidence="2" id="KW-0614">Plasmid</keyword>
<dbReference type="EMBL" id="CP021064">
    <property type="protein sequence ID" value="ARP61712.1"/>
    <property type="molecule type" value="Genomic_DNA"/>
</dbReference>
<dbReference type="InterPro" id="IPR043129">
    <property type="entry name" value="ATPase_NBD"/>
</dbReference>
<gene>
    <name evidence="2" type="ORF">CAB88_32425</name>
</gene>
<keyword evidence="3" id="KW-1185">Reference proteome</keyword>
<proteinExistence type="predicted"/>
<evidence type="ECO:0000313" key="3">
    <source>
        <dbReference type="Proteomes" id="UP000194143"/>
    </source>
</evidence>
<geneLocation type="plasmid" evidence="2 3">
    <name>poh3</name>
</geneLocation>
<dbReference type="GeneID" id="67469759"/>
<feature type="domain" description="Actin-like protein N-terminal" evidence="1">
    <location>
        <begin position="11"/>
        <end position="156"/>
    </location>
</feature>
<organism evidence="2 3">
    <name type="scientific">Bacillus thuringiensis</name>
    <dbReference type="NCBI Taxonomy" id="1428"/>
    <lineage>
        <taxon>Bacteria</taxon>
        <taxon>Bacillati</taxon>
        <taxon>Bacillota</taxon>
        <taxon>Bacilli</taxon>
        <taxon>Bacillales</taxon>
        <taxon>Bacillaceae</taxon>
        <taxon>Bacillus</taxon>
        <taxon>Bacillus cereus group</taxon>
    </lineage>
</organism>
<dbReference type="AlphaFoldDB" id="A0A1W6WYQ6"/>
<dbReference type="SUPFAM" id="SSF53067">
    <property type="entry name" value="Actin-like ATPase domain"/>
    <property type="match status" value="2"/>
</dbReference>
<dbReference type="CDD" id="cd24021">
    <property type="entry name" value="ASKHA_NBD_ParM_Psk41-like"/>
    <property type="match status" value="1"/>
</dbReference>
<name>A0A1W6WYQ6_BACTU</name>
<dbReference type="InterPro" id="IPR040607">
    <property type="entry name" value="ALP_N"/>
</dbReference>
<dbReference type="Proteomes" id="UP000194143">
    <property type="component" value="Plasmid poh3"/>
</dbReference>
<dbReference type="Gene3D" id="3.30.420.40">
    <property type="match status" value="1"/>
</dbReference>
<sequence>MDLMEIKTYSIDLGNGYTKRIVNGECIVEPSVIADVESYFSDDVDVTTLQLSEGEAYFTGDDVGILGLKPISALGEHDMDRYETPEFKKMIFGFLAKDFKQDVTIERLVTGLPVQHFKTKGKIVEELLKGRTVVKVNDKDIIIDIKNVSIIPQPIGTYLHLVAKKAVTPNKDLTLIVDCGHGTLDVTELKGKTIVKRAGNNEGAKEAYINIYNTLVEEYGSLKELTISNIQNILLDGLLVSGSRINVRAKSEVQKILKKHFNSIFTFLQDNKFDLRSYDKVVFTGGIVHLYHDYFGERAEANFLVVEDGQTANARGYHEYGKAMTKK</sequence>
<dbReference type="RefSeq" id="WP_000365196.1">
    <property type="nucleotide sequence ID" value="NZ_CP021064.1"/>
</dbReference>
<protein>
    <recommendedName>
        <fullName evidence="1">Actin-like protein N-terminal domain-containing protein</fullName>
    </recommendedName>
</protein>
<evidence type="ECO:0000259" key="1">
    <source>
        <dbReference type="Pfam" id="PF17989"/>
    </source>
</evidence>
<evidence type="ECO:0000313" key="2">
    <source>
        <dbReference type="EMBL" id="ARP61712.1"/>
    </source>
</evidence>
<reference evidence="2 3" key="1">
    <citation type="submission" date="2017-04" db="EMBL/GenBank/DDBJ databases">
        <title>Complete Genome Sequence of Bacillus thuringiensis type Strain ATCC 10792.</title>
        <authorList>
            <person name="Oh D.-H."/>
            <person name="Park B.-J."/>
            <person name="Shuai W."/>
            <person name="Chelliah R."/>
        </authorList>
    </citation>
    <scope>NUCLEOTIDE SEQUENCE [LARGE SCALE GENOMIC DNA]</scope>
    <source>
        <strain evidence="2 3">ATCC 10792</strain>
        <plasmid evidence="2 3">poh3</plasmid>
    </source>
</reference>